<accession>A0A255ZRA6</accession>
<dbReference type="AlphaFoldDB" id="A0A255ZRA6"/>
<gene>
    <name evidence="1" type="ORF">CHX27_09930</name>
</gene>
<sequence>MSIKKQYQDYHLQLLQDKMDAFSDMIEALAAGEQTDAKSSAGDKHETAVSMAQLEQERINKQLALLQQQYLRLKAIDATAVHQRVGLGSLVFLNSFKIFIGVSLPKTEVQGHQIIGISPETPIGEAVLGKQAGDTFSVNGVSYQILELF</sequence>
<name>A0A255ZRA6_9FLAO</name>
<dbReference type="OrthoDB" id="667380at2"/>
<reference evidence="1 2" key="1">
    <citation type="submission" date="2017-07" db="EMBL/GenBank/DDBJ databases">
        <title>Flavobacterium cyanobacteriorum sp. nov., isolated from cyanobacterial aggregates in a eutrophic lake.</title>
        <authorList>
            <person name="Cai H."/>
        </authorList>
    </citation>
    <scope>NUCLEOTIDE SEQUENCE [LARGE SCALE GENOMIC DNA]</scope>
    <source>
        <strain evidence="1 2">TH167</strain>
    </source>
</reference>
<comment type="caution">
    <text evidence="1">The sequence shown here is derived from an EMBL/GenBank/DDBJ whole genome shotgun (WGS) entry which is preliminary data.</text>
</comment>
<dbReference type="RefSeq" id="WP_094486625.1">
    <property type="nucleotide sequence ID" value="NZ_NOXX01000203.1"/>
</dbReference>
<organism evidence="1 2">
    <name type="scientific">Flavobacterium aurantiibacter</name>
    <dbReference type="NCBI Taxonomy" id="2023067"/>
    <lineage>
        <taxon>Bacteria</taxon>
        <taxon>Pseudomonadati</taxon>
        <taxon>Bacteroidota</taxon>
        <taxon>Flavobacteriia</taxon>
        <taxon>Flavobacteriales</taxon>
        <taxon>Flavobacteriaceae</taxon>
        <taxon>Flavobacterium</taxon>
    </lineage>
</organism>
<evidence type="ECO:0000313" key="1">
    <source>
        <dbReference type="EMBL" id="OYQ43464.1"/>
    </source>
</evidence>
<dbReference type="Proteomes" id="UP000216035">
    <property type="component" value="Unassembled WGS sequence"/>
</dbReference>
<keyword evidence="2" id="KW-1185">Reference proteome</keyword>
<protein>
    <recommendedName>
        <fullName evidence="3">Transcription elongation factor GreA/GreB C-terminal domain-containing protein</fullName>
    </recommendedName>
</protein>
<evidence type="ECO:0008006" key="3">
    <source>
        <dbReference type="Google" id="ProtNLM"/>
    </source>
</evidence>
<dbReference type="EMBL" id="NOXX01000203">
    <property type="protein sequence ID" value="OYQ43464.1"/>
    <property type="molecule type" value="Genomic_DNA"/>
</dbReference>
<evidence type="ECO:0000313" key="2">
    <source>
        <dbReference type="Proteomes" id="UP000216035"/>
    </source>
</evidence>
<proteinExistence type="predicted"/>